<feature type="region of interest" description="Disordered" evidence="2">
    <location>
        <begin position="223"/>
        <end position="262"/>
    </location>
</feature>
<dbReference type="Proteomes" id="UP001359559">
    <property type="component" value="Unassembled WGS sequence"/>
</dbReference>
<evidence type="ECO:0000256" key="1">
    <source>
        <dbReference type="PROSITE-ProRule" id="PRU00047"/>
    </source>
</evidence>
<organism evidence="4 5">
    <name type="scientific">Clitoria ternatea</name>
    <name type="common">Butterfly pea</name>
    <dbReference type="NCBI Taxonomy" id="43366"/>
    <lineage>
        <taxon>Eukaryota</taxon>
        <taxon>Viridiplantae</taxon>
        <taxon>Streptophyta</taxon>
        <taxon>Embryophyta</taxon>
        <taxon>Tracheophyta</taxon>
        <taxon>Spermatophyta</taxon>
        <taxon>Magnoliopsida</taxon>
        <taxon>eudicotyledons</taxon>
        <taxon>Gunneridae</taxon>
        <taxon>Pentapetalae</taxon>
        <taxon>rosids</taxon>
        <taxon>fabids</taxon>
        <taxon>Fabales</taxon>
        <taxon>Fabaceae</taxon>
        <taxon>Papilionoideae</taxon>
        <taxon>50 kb inversion clade</taxon>
        <taxon>NPAAA clade</taxon>
        <taxon>indigoferoid/millettioid clade</taxon>
        <taxon>Phaseoleae</taxon>
        <taxon>Clitoria</taxon>
    </lineage>
</organism>
<evidence type="ECO:0000256" key="2">
    <source>
        <dbReference type="SAM" id="MobiDB-lite"/>
    </source>
</evidence>
<sequence length="296" mass="33546">MIVFSAETLSGEGFDFKSSSSTIASISANLNSVPVLNGTNFKDWKENIEIVLGCMDLDLALRIEQPPSPTESSTSEQRKDYEKWDRSNRMSLMIIKRGIPEVFRGTVSDKITSAKDFLAEIEKRFAKSDKAETSTLLQNLISMKYQGKGNVREYIMGMSNIASKLRALKLELSDDLLIHLVLISLPSQFSQFKISYNCQKEKWSLNELISYCVQEEERLKQEKTESAHFASTSKDKGKRKRIEEPKNEAAKGPAQKKQTQGDKCFFCDMPGHVKKKCAKYHAWRARKGLPELPKAT</sequence>
<accession>A0AAN9JSW1</accession>
<dbReference type="AlphaFoldDB" id="A0AAN9JSW1"/>
<dbReference type="PROSITE" id="PS50158">
    <property type="entry name" value="ZF_CCHC"/>
    <property type="match status" value="1"/>
</dbReference>
<dbReference type="EMBL" id="JAYKXN010000003">
    <property type="protein sequence ID" value="KAK7303307.1"/>
    <property type="molecule type" value="Genomic_DNA"/>
</dbReference>
<gene>
    <name evidence="4" type="ORF">RJT34_14210</name>
</gene>
<keyword evidence="5" id="KW-1185">Reference proteome</keyword>
<keyword evidence="1" id="KW-0479">Metal-binding</keyword>
<proteinExistence type="predicted"/>
<keyword evidence="1" id="KW-0863">Zinc-finger</keyword>
<dbReference type="GO" id="GO:0003676">
    <property type="term" value="F:nucleic acid binding"/>
    <property type="evidence" value="ECO:0007669"/>
    <property type="project" value="InterPro"/>
</dbReference>
<keyword evidence="1" id="KW-0862">Zinc</keyword>
<dbReference type="Pfam" id="PF14223">
    <property type="entry name" value="Retrotran_gag_2"/>
    <property type="match status" value="1"/>
</dbReference>
<evidence type="ECO:0000259" key="3">
    <source>
        <dbReference type="PROSITE" id="PS50158"/>
    </source>
</evidence>
<dbReference type="SUPFAM" id="SSF57756">
    <property type="entry name" value="Retrovirus zinc finger-like domains"/>
    <property type="match status" value="1"/>
</dbReference>
<dbReference type="PANTHER" id="PTHR35317">
    <property type="entry name" value="OS04G0629600 PROTEIN"/>
    <property type="match status" value="1"/>
</dbReference>
<name>A0AAN9JSW1_CLITE</name>
<comment type="caution">
    <text evidence="4">The sequence shown here is derived from an EMBL/GenBank/DDBJ whole genome shotgun (WGS) entry which is preliminary data.</text>
</comment>
<dbReference type="InterPro" id="IPR036875">
    <property type="entry name" value="Znf_CCHC_sf"/>
</dbReference>
<dbReference type="InterPro" id="IPR001878">
    <property type="entry name" value="Znf_CCHC"/>
</dbReference>
<reference evidence="4 5" key="1">
    <citation type="submission" date="2024-01" db="EMBL/GenBank/DDBJ databases">
        <title>The genomes of 5 underutilized Papilionoideae crops provide insights into root nodulation and disease resistance.</title>
        <authorList>
            <person name="Yuan L."/>
        </authorList>
    </citation>
    <scope>NUCLEOTIDE SEQUENCE [LARGE SCALE GENOMIC DNA]</scope>
    <source>
        <strain evidence="4">LY-2023</strain>
        <tissue evidence="4">Leaf</tissue>
    </source>
</reference>
<dbReference type="GO" id="GO:0008270">
    <property type="term" value="F:zinc ion binding"/>
    <property type="evidence" value="ECO:0007669"/>
    <property type="project" value="UniProtKB-KW"/>
</dbReference>
<dbReference type="PANTHER" id="PTHR35317:SF42">
    <property type="entry name" value="RETROTRANSPOSON GAG DOMAIN-CONTAINING PROTEIN"/>
    <property type="match status" value="1"/>
</dbReference>
<feature type="domain" description="CCHC-type" evidence="3">
    <location>
        <begin position="263"/>
        <end position="277"/>
    </location>
</feature>
<evidence type="ECO:0000313" key="4">
    <source>
        <dbReference type="EMBL" id="KAK7303307.1"/>
    </source>
</evidence>
<protein>
    <recommendedName>
        <fullName evidence="3">CCHC-type domain-containing protein</fullName>
    </recommendedName>
</protein>
<evidence type="ECO:0000313" key="5">
    <source>
        <dbReference type="Proteomes" id="UP001359559"/>
    </source>
</evidence>